<keyword evidence="2" id="KW-1185">Reference proteome</keyword>
<evidence type="ECO:0000313" key="1">
    <source>
        <dbReference type="EMBL" id="KAK7055635.1"/>
    </source>
</evidence>
<sequence length="125" mass="13565">MSLFPQPRPSHQRIDPALTLSVNPAFLPFGMVSLPSLPLSKLNPLGVCLRQCSSFPVYINTKQERPTSIPSVSTGHLLTERGGDRLLWPCGQIASRLFGTMRSTYHGLAITPSQIAETVMAGVCC</sequence>
<reference evidence="1 2" key="1">
    <citation type="journal article" date="2024" name="J Genomics">
        <title>Draft genome sequencing and assembly of Favolaschia claudopus CIRM-BRFM 2984 isolated from oak limbs.</title>
        <authorList>
            <person name="Navarro D."/>
            <person name="Drula E."/>
            <person name="Chaduli D."/>
            <person name="Cazenave R."/>
            <person name="Ahrendt S."/>
            <person name="Wang J."/>
            <person name="Lipzen A."/>
            <person name="Daum C."/>
            <person name="Barry K."/>
            <person name="Grigoriev I.V."/>
            <person name="Favel A."/>
            <person name="Rosso M.N."/>
            <person name="Martin F."/>
        </authorList>
    </citation>
    <scope>NUCLEOTIDE SEQUENCE [LARGE SCALE GENOMIC DNA]</scope>
    <source>
        <strain evidence="1 2">CIRM-BRFM 2984</strain>
    </source>
</reference>
<dbReference type="EMBL" id="JAWWNJ010000005">
    <property type="protein sequence ID" value="KAK7055635.1"/>
    <property type="molecule type" value="Genomic_DNA"/>
</dbReference>
<proteinExistence type="predicted"/>
<organism evidence="1 2">
    <name type="scientific">Favolaschia claudopus</name>
    <dbReference type="NCBI Taxonomy" id="2862362"/>
    <lineage>
        <taxon>Eukaryota</taxon>
        <taxon>Fungi</taxon>
        <taxon>Dikarya</taxon>
        <taxon>Basidiomycota</taxon>
        <taxon>Agaricomycotina</taxon>
        <taxon>Agaricomycetes</taxon>
        <taxon>Agaricomycetidae</taxon>
        <taxon>Agaricales</taxon>
        <taxon>Marasmiineae</taxon>
        <taxon>Mycenaceae</taxon>
        <taxon>Favolaschia</taxon>
    </lineage>
</organism>
<protein>
    <submittedName>
        <fullName evidence="1">Uncharacterized protein</fullName>
    </submittedName>
</protein>
<accession>A0AAW0DVY9</accession>
<dbReference type="AlphaFoldDB" id="A0AAW0DVY9"/>
<dbReference type="Proteomes" id="UP001362999">
    <property type="component" value="Unassembled WGS sequence"/>
</dbReference>
<evidence type="ECO:0000313" key="2">
    <source>
        <dbReference type="Proteomes" id="UP001362999"/>
    </source>
</evidence>
<comment type="caution">
    <text evidence="1">The sequence shown here is derived from an EMBL/GenBank/DDBJ whole genome shotgun (WGS) entry which is preliminary data.</text>
</comment>
<gene>
    <name evidence="1" type="ORF">R3P38DRAFT_3170308</name>
</gene>
<name>A0AAW0DVY9_9AGAR</name>